<feature type="domain" description="RRM" evidence="8">
    <location>
        <begin position="492"/>
        <end position="564"/>
    </location>
</feature>
<evidence type="ECO:0000259" key="7">
    <source>
        <dbReference type="PROSITE" id="PS50011"/>
    </source>
</evidence>
<dbReference type="SMART" id="SM00220">
    <property type="entry name" value="S_TKc"/>
    <property type="match status" value="1"/>
</dbReference>
<proteinExistence type="inferred from homology"/>
<dbReference type="PROSITE" id="PS50102">
    <property type="entry name" value="RRM"/>
    <property type="match status" value="3"/>
</dbReference>
<dbReference type="SMART" id="SM00360">
    <property type="entry name" value="RRM"/>
    <property type="match status" value="3"/>
</dbReference>
<dbReference type="GO" id="GO:0003729">
    <property type="term" value="F:mRNA binding"/>
    <property type="evidence" value="ECO:0007669"/>
    <property type="project" value="InterPro"/>
</dbReference>
<feature type="domain" description="FHA" evidence="6">
    <location>
        <begin position="49"/>
        <end position="103"/>
    </location>
</feature>
<evidence type="ECO:0000259" key="8">
    <source>
        <dbReference type="PROSITE" id="PS50102"/>
    </source>
</evidence>
<evidence type="ECO:0000313" key="9">
    <source>
        <dbReference type="EMBL" id="KAF6063705.1"/>
    </source>
</evidence>
<dbReference type="InterPro" id="IPR008984">
    <property type="entry name" value="SMAD_FHA_dom_sf"/>
</dbReference>
<dbReference type="SUPFAM" id="SSF54928">
    <property type="entry name" value="RNA-binding domain, RBD"/>
    <property type="match status" value="2"/>
</dbReference>
<dbReference type="PANTHER" id="PTHR47640">
    <property type="entry name" value="TRNA SELENOCYSTEINE 1-ASSOCIATED PROTEIN 1-RELATED-RELATED"/>
    <property type="match status" value="1"/>
</dbReference>
<evidence type="ECO:0000256" key="3">
    <source>
        <dbReference type="ARBA" id="ARBA00022884"/>
    </source>
</evidence>
<dbReference type="SUPFAM" id="SSF56112">
    <property type="entry name" value="Protein kinase-like (PK-like)"/>
    <property type="match status" value="1"/>
</dbReference>
<dbReference type="Gene3D" id="2.60.200.20">
    <property type="match status" value="1"/>
</dbReference>
<dbReference type="PROSITE" id="PS50006">
    <property type="entry name" value="FHA_DOMAIN"/>
    <property type="match status" value="1"/>
</dbReference>
<dbReference type="InterPro" id="IPR000253">
    <property type="entry name" value="FHA_dom"/>
</dbReference>
<keyword evidence="3 4" id="KW-0694">RNA-binding</keyword>
<sequence>MDVIGILQIILIDNTQVLLSKLNKDQEKYARPSISGNVIVVPLLRQQVLTIGRSPKCKVQLINPTVSMEHCIIWAIQFDSDSNLITYIFDKSRNGIKHNEADMSFGLTGILENRDTIEMKTAAHITYKCLQTEVSSQTELDQPMEDWEISNKMMAVAPLNQHMCGTLEYSAPEVFKADKSGNKAVQSYDFKCDTWSLGVITHILLSGVSPFYSESKDKILKASRLGQLNFAKPQFRGGSGGGNNRGGSSRGRFNNGYQQTSHTSYRQRQTPATSSYKARQNMWMGDLDPQWTEESIDNLWTKLVSKPHHVKIMRDRLQPSKPSYCFVTFRDQESIDLAIQRNGQKVPDSNRVFKLNYSGRNSTGSHDRSTNSSNEYSIFIGDLAPEVSDAALYNKFNMKYPNQIKQAKVITDSSTRKSKGFGFVKFHSPDIMNRALKEMQGYNIGSKAIRVGLAAGSHVDTSFKPVTKLDHHRVPVPQSQPALNQFTDPNNTSFTIGGLSGRITESELEQHFIGFGDLVYCRVSKDYQTGYIKFYSRSAAESALLNMYGFMINDCRLQITWGSCVQVSGASVNYLPNVAGEIYEKAKKSPAIYHHPNYPYLRFDKLSSDEIKNFHNVLMVVMCLLQVKLMNFI</sequence>
<dbReference type="PANTHER" id="PTHR47640:SF10">
    <property type="entry name" value="TRNA SELENOCYSTEINE 1-ASSOCIATED PROTEIN 1-RELATED"/>
    <property type="match status" value="1"/>
</dbReference>
<protein>
    <submittedName>
        <fullName evidence="9">RNA recognition motif family protein</fullName>
    </submittedName>
</protein>
<dbReference type="Pfam" id="PF00069">
    <property type="entry name" value="Pkinase"/>
    <property type="match status" value="1"/>
</dbReference>
<dbReference type="GO" id="GO:0005524">
    <property type="term" value="F:ATP binding"/>
    <property type="evidence" value="ECO:0007669"/>
    <property type="project" value="InterPro"/>
</dbReference>
<dbReference type="InterPro" id="IPR035979">
    <property type="entry name" value="RBD_domain_sf"/>
</dbReference>
<evidence type="ECO:0000259" key="6">
    <source>
        <dbReference type="PROSITE" id="PS50006"/>
    </source>
</evidence>
<dbReference type="GO" id="GO:0005829">
    <property type="term" value="C:cytosol"/>
    <property type="evidence" value="ECO:0007669"/>
    <property type="project" value="TreeGrafter"/>
</dbReference>
<feature type="compositionally biased region" description="Gly residues" evidence="5">
    <location>
        <begin position="237"/>
        <end position="249"/>
    </location>
</feature>
<feature type="domain" description="RRM" evidence="8">
    <location>
        <begin position="376"/>
        <end position="456"/>
    </location>
</feature>
<dbReference type="Gene3D" id="1.10.510.10">
    <property type="entry name" value="Transferase(Phosphotransferase) domain 1"/>
    <property type="match status" value="1"/>
</dbReference>
<feature type="region of interest" description="Disordered" evidence="5">
    <location>
        <begin position="231"/>
        <end position="273"/>
    </location>
</feature>
<dbReference type="EMBL" id="JABWAD010000060">
    <property type="protein sequence ID" value="KAF6063705.1"/>
    <property type="molecule type" value="Genomic_DNA"/>
</dbReference>
<feature type="domain" description="RRM" evidence="8">
    <location>
        <begin position="280"/>
        <end position="360"/>
    </location>
</feature>
<evidence type="ECO:0000256" key="1">
    <source>
        <dbReference type="ARBA" id="ARBA00005575"/>
    </source>
</evidence>
<dbReference type="InterPro" id="IPR012677">
    <property type="entry name" value="Nucleotide-bd_a/b_plait_sf"/>
</dbReference>
<dbReference type="Gene3D" id="3.30.70.330">
    <property type="match status" value="3"/>
</dbReference>
<dbReference type="Pfam" id="PF00076">
    <property type="entry name" value="RRM_1"/>
    <property type="match status" value="3"/>
</dbReference>
<reference evidence="9 10" key="1">
    <citation type="submission" date="2020-03" db="EMBL/GenBank/DDBJ databases">
        <title>FDA dAtabase for Regulatory Grade micrObial Sequences (FDA-ARGOS): Supporting development and validation of Infectious Disease Dx tests.</title>
        <authorList>
            <person name="Campos J."/>
            <person name="Goldberg B."/>
            <person name="Tallon L."/>
            <person name="Sadzewicz L."/>
            <person name="Vavikolanu K."/>
            <person name="Mehta A."/>
            <person name="Aluvathingal J."/>
            <person name="Nadendla S."/>
            <person name="Nandy P."/>
            <person name="Geyer C."/>
            <person name="Yan Y."/>
            <person name="Sichtig H."/>
        </authorList>
    </citation>
    <scope>NUCLEOTIDE SEQUENCE [LARGE SCALE GENOMIC DNA]</scope>
    <source>
        <strain evidence="9 10">FDAARGOS_656</strain>
    </source>
</reference>
<keyword evidence="2" id="KW-0677">Repeat</keyword>
<evidence type="ECO:0000256" key="5">
    <source>
        <dbReference type="SAM" id="MobiDB-lite"/>
    </source>
</evidence>
<evidence type="ECO:0000256" key="2">
    <source>
        <dbReference type="ARBA" id="ARBA00022737"/>
    </source>
</evidence>
<comment type="caution">
    <text evidence="9">The sequence shown here is derived from an EMBL/GenBank/DDBJ whole genome shotgun (WGS) entry which is preliminary data.</text>
</comment>
<dbReference type="SUPFAM" id="SSF49879">
    <property type="entry name" value="SMAD/FHA domain"/>
    <property type="match status" value="1"/>
</dbReference>
<comment type="similarity">
    <text evidence="1">Belongs to the protein kinase superfamily. CAMK Ser/Thr protein kinase family. CHEK2 subfamily.</text>
</comment>
<accession>A0A8H6F1V2</accession>
<dbReference type="InterPro" id="IPR050825">
    <property type="entry name" value="RBM42_RBP45_47-like"/>
</dbReference>
<dbReference type="InterPro" id="IPR000504">
    <property type="entry name" value="RRM_dom"/>
</dbReference>
<gene>
    <name evidence="9" type="ORF">FOB64_005331</name>
</gene>
<name>A0A8H6F1V2_CANAX</name>
<feature type="compositionally biased region" description="Polar residues" evidence="5">
    <location>
        <begin position="257"/>
        <end position="273"/>
    </location>
</feature>
<dbReference type="GO" id="GO:0004672">
    <property type="term" value="F:protein kinase activity"/>
    <property type="evidence" value="ECO:0007669"/>
    <property type="project" value="InterPro"/>
</dbReference>
<evidence type="ECO:0000313" key="10">
    <source>
        <dbReference type="Proteomes" id="UP000536275"/>
    </source>
</evidence>
<feature type="domain" description="Protein kinase" evidence="7">
    <location>
        <begin position="1"/>
        <end position="324"/>
    </location>
</feature>
<dbReference type="SMART" id="SM00240">
    <property type="entry name" value="FHA"/>
    <property type="match status" value="1"/>
</dbReference>
<dbReference type="Pfam" id="PF00498">
    <property type="entry name" value="FHA"/>
    <property type="match status" value="1"/>
</dbReference>
<dbReference type="InterPro" id="IPR011009">
    <property type="entry name" value="Kinase-like_dom_sf"/>
</dbReference>
<dbReference type="GO" id="GO:0006376">
    <property type="term" value="P:mRNA splice site recognition"/>
    <property type="evidence" value="ECO:0007669"/>
    <property type="project" value="TreeGrafter"/>
</dbReference>
<dbReference type="PROSITE" id="PS50011">
    <property type="entry name" value="PROTEIN_KINASE_DOM"/>
    <property type="match status" value="1"/>
</dbReference>
<dbReference type="AlphaFoldDB" id="A0A8H6F1V2"/>
<organism evidence="9 10">
    <name type="scientific">Candida albicans</name>
    <name type="common">Yeast</name>
    <dbReference type="NCBI Taxonomy" id="5476"/>
    <lineage>
        <taxon>Eukaryota</taxon>
        <taxon>Fungi</taxon>
        <taxon>Dikarya</taxon>
        <taxon>Ascomycota</taxon>
        <taxon>Saccharomycotina</taxon>
        <taxon>Pichiomycetes</taxon>
        <taxon>Debaryomycetaceae</taxon>
        <taxon>Candida/Lodderomyces clade</taxon>
        <taxon>Candida</taxon>
    </lineage>
</organism>
<evidence type="ECO:0000256" key="4">
    <source>
        <dbReference type="PROSITE-ProRule" id="PRU00176"/>
    </source>
</evidence>
<dbReference type="Proteomes" id="UP000536275">
    <property type="component" value="Unassembled WGS sequence"/>
</dbReference>
<dbReference type="CDD" id="cd22670">
    <property type="entry name" value="FHA_MEK1-like"/>
    <property type="match status" value="1"/>
</dbReference>
<dbReference type="InterPro" id="IPR000719">
    <property type="entry name" value="Prot_kinase_dom"/>
</dbReference>